<keyword evidence="3" id="KW-1185">Reference proteome</keyword>
<reference evidence="3" key="1">
    <citation type="submission" date="2017-01" db="EMBL/GenBank/DDBJ databases">
        <authorList>
            <person name="Varghese N."/>
            <person name="Submissions S."/>
        </authorList>
    </citation>
    <scope>NUCLEOTIDE SEQUENCE [LARGE SCALE GENOMIC DNA]</scope>
    <source>
        <strain evidence="3">DSM 21054</strain>
    </source>
</reference>
<feature type="chain" id="PRO_5012794759" description="Lipoprotein" evidence="1">
    <location>
        <begin position="18"/>
        <end position="65"/>
    </location>
</feature>
<accession>A0A1N7Q2G1</accession>
<dbReference type="Proteomes" id="UP000186917">
    <property type="component" value="Unassembled WGS sequence"/>
</dbReference>
<dbReference type="EMBL" id="FTOR01000004">
    <property type="protein sequence ID" value="SIT17040.1"/>
    <property type="molecule type" value="Genomic_DNA"/>
</dbReference>
<protein>
    <recommendedName>
        <fullName evidence="4">Lipoprotein</fullName>
    </recommendedName>
</protein>
<name>A0A1N7Q2G1_9BACT</name>
<organism evidence="2 3">
    <name type="scientific">Filimonas lacunae</name>
    <dbReference type="NCBI Taxonomy" id="477680"/>
    <lineage>
        <taxon>Bacteria</taxon>
        <taxon>Pseudomonadati</taxon>
        <taxon>Bacteroidota</taxon>
        <taxon>Chitinophagia</taxon>
        <taxon>Chitinophagales</taxon>
        <taxon>Chitinophagaceae</taxon>
        <taxon>Filimonas</taxon>
    </lineage>
</organism>
<gene>
    <name evidence="2" type="ORF">SAMN05421788_104303</name>
</gene>
<evidence type="ECO:0008006" key="4">
    <source>
        <dbReference type="Google" id="ProtNLM"/>
    </source>
</evidence>
<proteinExistence type="predicted"/>
<keyword evidence="1" id="KW-0732">Signal</keyword>
<dbReference type="PROSITE" id="PS51257">
    <property type="entry name" value="PROKAR_LIPOPROTEIN"/>
    <property type="match status" value="1"/>
</dbReference>
<dbReference type="STRING" id="477680.SAMN05421788_104303"/>
<sequence length="65" mass="7263">MVKLMTRTILFSSMLFALTFQSCRVGKGCPSDGRNVGAERIIAENPKDKKVLKKAAKAKYKMNKL</sequence>
<evidence type="ECO:0000256" key="1">
    <source>
        <dbReference type="SAM" id="SignalP"/>
    </source>
</evidence>
<dbReference type="AlphaFoldDB" id="A0A1N7Q2G1"/>
<feature type="signal peptide" evidence="1">
    <location>
        <begin position="1"/>
        <end position="17"/>
    </location>
</feature>
<evidence type="ECO:0000313" key="3">
    <source>
        <dbReference type="Proteomes" id="UP000186917"/>
    </source>
</evidence>
<evidence type="ECO:0000313" key="2">
    <source>
        <dbReference type="EMBL" id="SIT17040.1"/>
    </source>
</evidence>